<dbReference type="Proteomes" id="UP000603200">
    <property type="component" value="Unassembled WGS sequence"/>
</dbReference>
<reference evidence="2 3" key="1">
    <citation type="submission" date="2021-01" db="EMBL/GenBank/DDBJ databases">
        <title>Whole genome shotgun sequence of Actinoplanes humidus NBRC 14915.</title>
        <authorList>
            <person name="Komaki H."/>
            <person name="Tamura T."/>
        </authorList>
    </citation>
    <scope>NUCLEOTIDE SEQUENCE [LARGE SCALE GENOMIC DNA]</scope>
    <source>
        <strain evidence="2 3">NBRC 14915</strain>
    </source>
</reference>
<keyword evidence="3" id="KW-1185">Reference proteome</keyword>
<comment type="caution">
    <text evidence="2">The sequence shown here is derived from an EMBL/GenBank/DDBJ whole genome shotgun (WGS) entry which is preliminary data.</text>
</comment>
<dbReference type="EMBL" id="BOMN01000087">
    <property type="protein sequence ID" value="GIE22971.1"/>
    <property type="molecule type" value="Genomic_DNA"/>
</dbReference>
<name>A0ABQ3ZWK8_9ACTN</name>
<evidence type="ECO:0000313" key="3">
    <source>
        <dbReference type="Proteomes" id="UP000603200"/>
    </source>
</evidence>
<gene>
    <name evidence="2" type="ORF">Ahu01nite_060730</name>
</gene>
<evidence type="ECO:0000256" key="1">
    <source>
        <dbReference type="SAM" id="MobiDB-lite"/>
    </source>
</evidence>
<proteinExistence type="predicted"/>
<accession>A0ABQ3ZWK8</accession>
<evidence type="ECO:0000313" key="2">
    <source>
        <dbReference type="EMBL" id="GIE22971.1"/>
    </source>
</evidence>
<feature type="compositionally biased region" description="Low complexity" evidence="1">
    <location>
        <begin position="1"/>
        <end position="24"/>
    </location>
</feature>
<feature type="region of interest" description="Disordered" evidence="1">
    <location>
        <begin position="1"/>
        <end position="29"/>
    </location>
</feature>
<protein>
    <submittedName>
        <fullName evidence="2">Uncharacterized protein</fullName>
    </submittedName>
</protein>
<organism evidence="2 3">
    <name type="scientific">Winogradskya humida</name>
    <dbReference type="NCBI Taxonomy" id="113566"/>
    <lineage>
        <taxon>Bacteria</taxon>
        <taxon>Bacillati</taxon>
        <taxon>Actinomycetota</taxon>
        <taxon>Actinomycetes</taxon>
        <taxon>Micromonosporales</taxon>
        <taxon>Micromonosporaceae</taxon>
        <taxon>Winogradskya</taxon>
    </lineage>
</organism>
<sequence>MLAASAVPATATLAARTTAAPAAESSRERRRRRIDLGFITEAFPRGLFWAWLLQQKGEGNSGAVFACGVGVI</sequence>